<reference evidence="3" key="1">
    <citation type="journal article" date="2019" name="Int. J. Syst. Evol. Microbiol.">
        <title>The Global Catalogue of Microorganisms (GCM) 10K type strain sequencing project: providing services to taxonomists for standard genome sequencing and annotation.</title>
        <authorList>
            <consortium name="The Broad Institute Genomics Platform"/>
            <consortium name="The Broad Institute Genome Sequencing Center for Infectious Disease"/>
            <person name="Wu L."/>
            <person name="Ma J."/>
        </authorList>
    </citation>
    <scope>NUCLEOTIDE SEQUENCE [LARGE SCALE GENOMIC DNA]</scope>
    <source>
        <strain evidence="3">JCM 18127</strain>
    </source>
</reference>
<evidence type="ECO:0000256" key="1">
    <source>
        <dbReference type="SAM" id="MobiDB-lite"/>
    </source>
</evidence>
<feature type="compositionally biased region" description="Basic and acidic residues" evidence="1">
    <location>
        <begin position="21"/>
        <end position="31"/>
    </location>
</feature>
<organism evidence="2 3">
    <name type="scientific">Nocardioides nanhaiensis</name>
    <dbReference type="NCBI Taxonomy" id="1476871"/>
    <lineage>
        <taxon>Bacteria</taxon>
        <taxon>Bacillati</taxon>
        <taxon>Actinomycetota</taxon>
        <taxon>Actinomycetes</taxon>
        <taxon>Propionibacteriales</taxon>
        <taxon>Nocardioidaceae</taxon>
        <taxon>Nocardioides</taxon>
    </lineage>
</organism>
<dbReference type="EMBL" id="BAABIM010000005">
    <property type="protein sequence ID" value="GAA4698373.1"/>
    <property type="molecule type" value="Genomic_DNA"/>
</dbReference>
<name>A0ABP8X2W2_9ACTN</name>
<sequence length="62" mass="6866">MATTPAATSYGTKRLSARMSAKGEKAPDAEEGKVVGGYLMTPTRYALRKKTEAFKHKKDYIR</sequence>
<evidence type="ECO:0000313" key="2">
    <source>
        <dbReference type="EMBL" id="GAA4698373.1"/>
    </source>
</evidence>
<evidence type="ECO:0000313" key="3">
    <source>
        <dbReference type="Proteomes" id="UP001500621"/>
    </source>
</evidence>
<feature type="compositionally biased region" description="Polar residues" evidence="1">
    <location>
        <begin position="1"/>
        <end position="11"/>
    </location>
</feature>
<accession>A0ABP8X2W2</accession>
<gene>
    <name evidence="2" type="ORF">GCM10023226_41170</name>
</gene>
<dbReference type="Proteomes" id="UP001500621">
    <property type="component" value="Unassembled WGS sequence"/>
</dbReference>
<feature type="region of interest" description="Disordered" evidence="1">
    <location>
        <begin position="1"/>
        <end position="31"/>
    </location>
</feature>
<keyword evidence="3" id="KW-1185">Reference proteome</keyword>
<comment type="caution">
    <text evidence="2">The sequence shown here is derived from an EMBL/GenBank/DDBJ whole genome shotgun (WGS) entry which is preliminary data.</text>
</comment>
<protein>
    <submittedName>
        <fullName evidence="2">Uncharacterized protein</fullName>
    </submittedName>
</protein>
<proteinExistence type="predicted"/>